<accession>A0A401TUK6</accession>
<organism evidence="2 3">
    <name type="scientific">Chiloscyllium punctatum</name>
    <name type="common">Brownbanded bambooshark</name>
    <name type="synonym">Hemiscyllium punctatum</name>
    <dbReference type="NCBI Taxonomy" id="137246"/>
    <lineage>
        <taxon>Eukaryota</taxon>
        <taxon>Metazoa</taxon>
        <taxon>Chordata</taxon>
        <taxon>Craniata</taxon>
        <taxon>Vertebrata</taxon>
        <taxon>Chondrichthyes</taxon>
        <taxon>Elasmobranchii</taxon>
        <taxon>Galeomorphii</taxon>
        <taxon>Galeoidea</taxon>
        <taxon>Orectolobiformes</taxon>
        <taxon>Hemiscylliidae</taxon>
        <taxon>Chiloscyllium</taxon>
    </lineage>
</organism>
<feature type="non-terminal residue" evidence="2">
    <location>
        <position position="199"/>
    </location>
</feature>
<sequence length="199" mass="22727">MKASEKRTHPSDAVARTQRRSRTMRRIPDGGRRVPLSPRGLRGHHFRSRKRRLFVNRFRNKRRRPVLWKHTEFARYLLERLLLVGPVQGRVVETVHDGGFDDFEIRRDVEVARHVERGIADMQDLAARLAAGGAGDLGQDRIAHGVEGLRDQRRADDLGRIAGAERDHAPPPALRDRQRKQIAREVDDVLGVVTEADPV</sequence>
<proteinExistence type="predicted"/>
<protein>
    <submittedName>
        <fullName evidence="2">Uncharacterized protein</fullName>
    </submittedName>
</protein>
<evidence type="ECO:0000313" key="2">
    <source>
        <dbReference type="EMBL" id="GCC46334.1"/>
    </source>
</evidence>
<dbReference type="EMBL" id="BEZZ01186877">
    <property type="protein sequence ID" value="GCC46334.1"/>
    <property type="molecule type" value="Genomic_DNA"/>
</dbReference>
<feature type="region of interest" description="Disordered" evidence="1">
    <location>
        <begin position="1"/>
        <end position="42"/>
    </location>
</feature>
<comment type="caution">
    <text evidence="2">The sequence shown here is derived from an EMBL/GenBank/DDBJ whole genome shotgun (WGS) entry which is preliminary data.</text>
</comment>
<evidence type="ECO:0000313" key="3">
    <source>
        <dbReference type="Proteomes" id="UP000287033"/>
    </source>
</evidence>
<dbReference type="AlphaFoldDB" id="A0A401TUK6"/>
<keyword evidence="3" id="KW-1185">Reference proteome</keyword>
<name>A0A401TUK6_CHIPU</name>
<gene>
    <name evidence="2" type="ORF">chiPu_0030571</name>
</gene>
<evidence type="ECO:0000256" key="1">
    <source>
        <dbReference type="SAM" id="MobiDB-lite"/>
    </source>
</evidence>
<dbReference type="Proteomes" id="UP000287033">
    <property type="component" value="Unassembled WGS sequence"/>
</dbReference>
<reference evidence="2 3" key="1">
    <citation type="journal article" date="2018" name="Nat. Ecol. Evol.">
        <title>Shark genomes provide insights into elasmobranch evolution and the origin of vertebrates.</title>
        <authorList>
            <person name="Hara Y"/>
            <person name="Yamaguchi K"/>
            <person name="Onimaru K"/>
            <person name="Kadota M"/>
            <person name="Koyanagi M"/>
            <person name="Keeley SD"/>
            <person name="Tatsumi K"/>
            <person name="Tanaka K"/>
            <person name="Motone F"/>
            <person name="Kageyama Y"/>
            <person name="Nozu R"/>
            <person name="Adachi N"/>
            <person name="Nishimura O"/>
            <person name="Nakagawa R"/>
            <person name="Tanegashima C"/>
            <person name="Kiyatake I"/>
            <person name="Matsumoto R"/>
            <person name="Murakumo K"/>
            <person name="Nishida K"/>
            <person name="Terakita A"/>
            <person name="Kuratani S"/>
            <person name="Sato K"/>
            <person name="Hyodo S Kuraku.S."/>
        </authorList>
    </citation>
    <scope>NUCLEOTIDE SEQUENCE [LARGE SCALE GENOMIC DNA]</scope>
</reference>
<feature type="compositionally biased region" description="Basic and acidic residues" evidence="1">
    <location>
        <begin position="1"/>
        <end position="10"/>
    </location>
</feature>